<keyword evidence="2" id="KW-1185">Reference proteome</keyword>
<accession>A0A8J2JRQ8</accession>
<gene>
    <name evidence="1" type="ORF">AFUS01_LOCUS3331</name>
</gene>
<feature type="non-terminal residue" evidence="1">
    <location>
        <position position="87"/>
    </location>
</feature>
<dbReference type="EMBL" id="CAJVCH010020014">
    <property type="protein sequence ID" value="CAG7688133.1"/>
    <property type="molecule type" value="Genomic_DNA"/>
</dbReference>
<dbReference type="OrthoDB" id="8545473at2759"/>
<sequence length="87" mass="9881">RHNWEDHGDWLKIESENVQYNTGEWIKLRAVWLFQKGVQTGQLTIGKNNFKQVKPSASELALEMYDASYQIGGLSPAFSAAKVQDIV</sequence>
<name>A0A8J2JRQ8_9HEXA</name>
<organism evidence="1 2">
    <name type="scientific">Allacma fusca</name>
    <dbReference type="NCBI Taxonomy" id="39272"/>
    <lineage>
        <taxon>Eukaryota</taxon>
        <taxon>Metazoa</taxon>
        <taxon>Ecdysozoa</taxon>
        <taxon>Arthropoda</taxon>
        <taxon>Hexapoda</taxon>
        <taxon>Collembola</taxon>
        <taxon>Symphypleona</taxon>
        <taxon>Sminthuridae</taxon>
        <taxon>Allacma</taxon>
    </lineage>
</organism>
<comment type="caution">
    <text evidence="1">The sequence shown here is derived from an EMBL/GenBank/DDBJ whole genome shotgun (WGS) entry which is preliminary data.</text>
</comment>
<proteinExistence type="predicted"/>
<protein>
    <submittedName>
        <fullName evidence="1">Uncharacterized protein</fullName>
    </submittedName>
</protein>
<dbReference type="Proteomes" id="UP000708208">
    <property type="component" value="Unassembled WGS sequence"/>
</dbReference>
<evidence type="ECO:0000313" key="1">
    <source>
        <dbReference type="EMBL" id="CAG7688133.1"/>
    </source>
</evidence>
<feature type="non-terminal residue" evidence="1">
    <location>
        <position position="1"/>
    </location>
</feature>
<reference evidence="1" key="1">
    <citation type="submission" date="2021-06" db="EMBL/GenBank/DDBJ databases">
        <authorList>
            <person name="Hodson N. C."/>
            <person name="Mongue J. A."/>
            <person name="Jaron S. K."/>
        </authorList>
    </citation>
    <scope>NUCLEOTIDE SEQUENCE</scope>
</reference>
<dbReference type="AlphaFoldDB" id="A0A8J2JRQ8"/>
<evidence type="ECO:0000313" key="2">
    <source>
        <dbReference type="Proteomes" id="UP000708208"/>
    </source>
</evidence>